<dbReference type="GO" id="GO:0004739">
    <property type="term" value="F:pyruvate dehydrogenase (acetyl-transferring) activity"/>
    <property type="evidence" value="ECO:0007669"/>
    <property type="project" value="UniProtKB-UniRule"/>
</dbReference>
<evidence type="ECO:0000313" key="14">
    <source>
        <dbReference type="Proteomes" id="UP000548867"/>
    </source>
</evidence>
<evidence type="ECO:0000256" key="7">
    <source>
        <dbReference type="ARBA" id="ARBA00023002"/>
    </source>
</evidence>
<evidence type="ECO:0000256" key="3">
    <source>
        <dbReference type="ARBA" id="ARBA00011870"/>
    </source>
</evidence>
<dbReference type="SMART" id="SM00861">
    <property type="entry name" value="Transket_pyr"/>
    <property type="match status" value="1"/>
</dbReference>
<dbReference type="InterPro" id="IPR005475">
    <property type="entry name" value="Transketolase-like_Pyr-bd"/>
</dbReference>
<name>A0A7W6CG25_9SPHN</name>
<comment type="cofactor">
    <cofactor evidence="1">
        <name>(R)-lipoate</name>
        <dbReference type="ChEBI" id="CHEBI:83088"/>
    </cofactor>
</comment>
<dbReference type="Proteomes" id="UP000548867">
    <property type="component" value="Unassembled WGS sequence"/>
</dbReference>
<dbReference type="EC" id="1.2.4.1" evidence="4 11"/>
<dbReference type="FunFam" id="2.40.50.100:FF:000010">
    <property type="entry name" value="Acetyltransferase component of pyruvate dehydrogenase complex"/>
    <property type="match status" value="1"/>
</dbReference>
<keyword evidence="9 11" id="KW-0670">Pyruvate</keyword>
<dbReference type="NCBIfam" id="NF006667">
    <property type="entry name" value="PRK09212.1"/>
    <property type="match status" value="1"/>
</dbReference>
<dbReference type="PROSITE" id="PS50968">
    <property type="entry name" value="BIOTINYL_LIPOYL"/>
    <property type="match status" value="1"/>
</dbReference>
<evidence type="ECO:0000256" key="5">
    <source>
        <dbReference type="ARBA" id="ARBA00016138"/>
    </source>
</evidence>
<comment type="caution">
    <text evidence="13">The sequence shown here is derived from an EMBL/GenBank/DDBJ whole genome shotgun (WGS) entry which is preliminary data.</text>
</comment>
<dbReference type="PANTHER" id="PTHR11624:SF96">
    <property type="entry name" value="PYRUVATE DEHYDROGENASE E1 COMPONENT SUBUNIT BETA, MITOCHONDRIAL"/>
    <property type="match status" value="1"/>
</dbReference>
<dbReference type="AlphaFoldDB" id="A0A7W6CG25"/>
<dbReference type="InterPro" id="IPR009014">
    <property type="entry name" value="Transketo_C/PFOR_II"/>
</dbReference>
<protein>
    <recommendedName>
        <fullName evidence="5 11">Pyruvate dehydrogenase E1 component subunit beta</fullName>
        <ecNumber evidence="4 11">1.2.4.1</ecNumber>
    </recommendedName>
</protein>
<proteinExistence type="predicted"/>
<dbReference type="CDD" id="cd07036">
    <property type="entry name" value="TPP_PYR_E1-PDHc-beta_like"/>
    <property type="match status" value="1"/>
</dbReference>
<comment type="function">
    <text evidence="10">The pyruvate dehydrogenase complex catalyzes the overall conversion of pyruvate to acetyl-CoA and CO(2). It contains multiple copies of three enzymatic components: pyruvate dehydrogenase (E1), dihydrolipoamide acetyltransferase (E2) and lipoamide dehydrogenase (E3).</text>
</comment>
<sequence length="443" mass="46969">MAIELKMPALSPTMEEGKLAKWLVKVGDEVRSGDILAEIETDKATMEFEAVDEGTIGSILIAEGTEGVKVGTVIALIGGEGEAAPAASAPAAAPAAAASAPAAAPRPADPVVPHGTNMKTSTVRDALRDAMAEEMRRDPRVFVMGEEVAEYQGAYKVTQGLLAEFGPKRVIDTPITEYGFAGIGTGAAMGGLRPVIEFMTFNFAMQAIDHIINSAAKTNYMSGGQMRCPVVFRGPNGAASRVGAQHSQNYGPWYANVPGLIVIAPYDASDAKGLLKAAIRSEDPVVFLENELIYGRSFELPELDDHVLPIGKARIMREGKDVTIVSYSIGVGLALEAAEALAGEGIDAEVIDLRTLRPLDKETVLASLAKTNRLVVAEEGWPTCSIASEIAAIAMEDGFDYLDAPVVRVCNEDVPLPYAANLEKAALINTPRIIEAVKKVCYR</sequence>
<dbReference type="CDD" id="cd06849">
    <property type="entry name" value="lipoyl_domain"/>
    <property type="match status" value="1"/>
</dbReference>
<dbReference type="RefSeq" id="WP_183624487.1">
    <property type="nucleotide sequence ID" value="NZ_JACIDX010000005.1"/>
</dbReference>
<dbReference type="InterPro" id="IPR000089">
    <property type="entry name" value="Biotin_lipoyl"/>
</dbReference>
<dbReference type="InterPro" id="IPR011053">
    <property type="entry name" value="Single_hybrid_motif"/>
</dbReference>
<dbReference type="Gene3D" id="2.40.50.100">
    <property type="match status" value="1"/>
</dbReference>
<accession>A0A7W6CG25</accession>
<evidence type="ECO:0000256" key="6">
    <source>
        <dbReference type="ARBA" id="ARBA00022823"/>
    </source>
</evidence>
<feature type="domain" description="Lipoyl-binding" evidence="12">
    <location>
        <begin position="2"/>
        <end position="78"/>
    </location>
</feature>
<comment type="cofactor">
    <cofactor evidence="2 11">
        <name>thiamine diphosphate</name>
        <dbReference type="ChEBI" id="CHEBI:58937"/>
    </cofactor>
</comment>
<evidence type="ECO:0000256" key="10">
    <source>
        <dbReference type="ARBA" id="ARBA00025211"/>
    </source>
</evidence>
<keyword evidence="7 11" id="KW-0560">Oxidoreductase</keyword>
<dbReference type="Gene3D" id="3.40.50.970">
    <property type="match status" value="1"/>
</dbReference>
<evidence type="ECO:0000256" key="9">
    <source>
        <dbReference type="ARBA" id="ARBA00023317"/>
    </source>
</evidence>
<dbReference type="FunFam" id="3.40.50.970:FF:000001">
    <property type="entry name" value="Pyruvate dehydrogenase E1 beta subunit"/>
    <property type="match status" value="1"/>
</dbReference>
<dbReference type="InterPro" id="IPR027110">
    <property type="entry name" value="PDHB_mito-type"/>
</dbReference>
<evidence type="ECO:0000256" key="2">
    <source>
        <dbReference type="ARBA" id="ARBA00001964"/>
    </source>
</evidence>
<dbReference type="InterPro" id="IPR033248">
    <property type="entry name" value="Transketolase_C"/>
</dbReference>
<dbReference type="EMBL" id="JACIDX010000005">
    <property type="protein sequence ID" value="MBB3954765.1"/>
    <property type="molecule type" value="Genomic_DNA"/>
</dbReference>
<dbReference type="NCBIfam" id="NF008854">
    <property type="entry name" value="PRK11892.1"/>
    <property type="match status" value="1"/>
</dbReference>
<evidence type="ECO:0000256" key="11">
    <source>
        <dbReference type="RuleBase" id="RU364074"/>
    </source>
</evidence>
<dbReference type="InterPro" id="IPR003016">
    <property type="entry name" value="2-oxoA_DH_lipoyl-BS"/>
</dbReference>
<comment type="function">
    <text evidence="11">The pyruvate dehydrogenase complex catalyzes the overall conversion of pyruvate to acetyl-CoA and CO2.</text>
</comment>
<reference evidence="13 14" key="1">
    <citation type="submission" date="2020-08" db="EMBL/GenBank/DDBJ databases">
        <title>Genomic Encyclopedia of Type Strains, Phase IV (KMG-IV): sequencing the most valuable type-strain genomes for metagenomic binning, comparative biology and taxonomic classification.</title>
        <authorList>
            <person name="Goeker M."/>
        </authorList>
    </citation>
    <scope>NUCLEOTIDE SEQUENCE [LARGE SCALE GENOMIC DNA]</scope>
    <source>
        <strain evidence="13 14">DSM 27057</strain>
    </source>
</reference>
<evidence type="ECO:0000313" key="13">
    <source>
        <dbReference type="EMBL" id="MBB3954765.1"/>
    </source>
</evidence>
<evidence type="ECO:0000256" key="4">
    <source>
        <dbReference type="ARBA" id="ARBA00012281"/>
    </source>
</evidence>
<dbReference type="SUPFAM" id="SSF51230">
    <property type="entry name" value="Single hybrid motif"/>
    <property type="match status" value="1"/>
</dbReference>
<evidence type="ECO:0000256" key="8">
    <source>
        <dbReference type="ARBA" id="ARBA00023052"/>
    </source>
</evidence>
<dbReference type="Pfam" id="PF00364">
    <property type="entry name" value="Biotin_lipoyl"/>
    <property type="match status" value="1"/>
</dbReference>
<organism evidence="13 14">
    <name type="scientific">Novosphingobium sediminicola</name>
    <dbReference type="NCBI Taxonomy" id="563162"/>
    <lineage>
        <taxon>Bacteria</taxon>
        <taxon>Pseudomonadati</taxon>
        <taxon>Pseudomonadota</taxon>
        <taxon>Alphaproteobacteria</taxon>
        <taxon>Sphingomonadales</taxon>
        <taxon>Sphingomonadaceae</taxon>
        <taxon>Novosphingobium</taxon>
    </lineage>
</organism>
<dbReference type="Pfam" id="PF02780">
    <property type="entry name" value="Transketolase_C"/>
    <property type="match status" value="1"/>
</dbReference>
<dbReference type="PROSITE" id="PS00189">
    <property type="entry name" value="LIPOYL"/>
    <property type="match status" value="1"/>
</dbReference>
<dbReference type="Pfam" id="PF02779">
    <property type="entry name" value="Transket_pyr"/>
    <property type="match status" value="1"/>
</dbReference>
<gene>
    <name evidence="13" type="ORF">GGR38_001704</name>
</gene>
<keyword evidence="8 11" id="KW-0786">Thiamine pyrophosphate</keyword>
<evidence type="ECO:0000256" key="1">
    <source>
        <dbReference type="ARBA" id="ARBA00001938"/>
    </source>
</evidence>
<keyword evidence="14" id="KW-1185">Reference proteome</keyword>
<dbReference type="InterPro" id="IPR029061">
    <property type="entry name" value="THDP-binding"/>
</dbReference>
<evidence type="ECO:0000259" key="12">
    <source>
        <dbReference type="PROSITE" id="PS50968"/>
    </source>
</evidence>
<keyword evidence="6" id="KW-0450">Lipoyl</keyword>
<comment type="subunit">
    <text evidence="3">Heterodimer of an alpha and a beta chain.</text>
</comment>
<dbReference type="PANTHER" id="PTHR11624">
    <property type="entry name" value="DEHYDROGENASE RELATED"/>
    <property type="match status" value="1"/>
</dbReference>
<dbReference type="FunFam" id="3.40.50.920:FF:000001">
    <property type="entry name" value="Pyruvate dehydrogenase E1 beta subunit"/>
    <property type="match status" value="1"/>
</dbReference>
<dbReference type="Gene3D" id="3.40.50.920">
    <property type="match status" value="1"/>
</dbReference>
<dbReference type="SUPFAM" id="SSF52922">
    <property type="entry name" value="TK C-terminal domain-like"/>
    <property type="match status" value="1"/>
</dbReference>
<dbReference type="SUPFAM" id="SSF52518">
    <property type="entry name" value="Thiamin diphosphate-binding fold (THDP-binding)"/>
    <property type="match status" value="1"/>
</dbReference>
<dbReference type="GO" id="GO:0006086">
    <property type="term" value="P:pyruvate decarboxylation to acetyl-CoA"/>
    <property type="evidence" value="ECO:0007669"/>
    <property type="project" value="InterPro"/>
</dbReference>
<comment type="catalytic activity">
    <reaction evidence="11">
        <text>N(6)-[(R)-lipoyl]-L-lysyl-[protein] + pyruvate + H(+) = N(6)-[(R)-S(8)-acetyldihydrolipoyl]-L-lysyl-[protein] + CO2</text>
        <dbReference type="Rhea" id="RHEA:19189"/>
        <dbReference type="Rhea" id="RHEA-COMP:10474"/>
        <dbReference type="Rhea" id="RHEA-COMP:10478"/>
        <dbReference type="ChEBI" id="CHEBI:15361"/>
        <dbReference type="ChEBI" id="CHEBI:15378"/>
        <dbReference type="ChEBI" id="CHEBI:16526"/>
        <dbReference type="ChEBI" id="CHEBI:83099"/>
        <dbReference type="ChEBI" id="CHEBI:83111"/>
        <dbReference type="EC" id="1.2.4.1"/>
    </reaction>
</comment>